<protein>
    <submittedName>
        <fullName evidence="4">Sigma D regulator</fullName>
    </submittedName>
</protein>
<dbReference type="Proteomes" id="UP000664654">
    <property type="component" value="Unassembled WGS sequence"/>
</dbReference>
<dbReference type="RefSeq" id="WP_206571845.1">
    <property type="nucleotide sequence ID" value="NZ_JAFKCV010000001.1"/>
</dbReference>
<dbReference type="InterPro" id="IPR038309">
    <property type="entry name" value="Rsd/AlgQ_sf"/>
</dbReference>
<proteinExistence type="inferred from homology"/>
<dbReference type="EMBL" id="JAFKCV010000001">
    <property type="protein sequence ID" value="MBN7823722.1"/>
    <property type="molecule type" value="Genomic_DNA"/>
</dbReference>
<dbReference type="Gene3D" id="1.20.120.1370">
    <property type="entry name" value="Regulator of RNA polymerase sigma(70) subunit, domain 4"/>
    <property type="match status" value="1"/>
</dbReference>
<evidence type="ECO:0000256" key="2">
    <source>
        <dbReference type="ARBA" id="ARBA00023163"/>
    </source>
</evidence>
<dbReference type="PIRSF" id="PIRSF016548">
    <property type="entry name" value="Rsd_AlgQ"/>
    <property type="match status" value="1"/>
</dbReference>
<evidence type="ECO:0000256" key="3">
    <source>
        <dbReference type="RuleBase" id="RU004409"/>
    </source>
</evidence>
<keyword evidence="1 3" id="KW-0805">Transcription regulation</keyword>
<dbReference type="GO" id="GO:0006355">
    <property type="term" value="P:regulation of DNA-templated transcription"/>
    <property type="evidence" value="ECO:0007669"/>
    <property type="project" value="InterPro"/>
</dbReference>
<comment type="caution">
    <text evidence="4">The sequence shown here is derived from an EMBL/GenBank/DDBJ whole genome shotgun (WGS) entry which is preliminary data.</text>
</comment>
<sequence length="152" mass="17329">MLRKIEQAEQKWGGSHSAIDNWLNARKQLLVEYCRLAGLPPFEGDKQALPTKNSIEAFCELLMDYVSAGHFEFYDQIVNGSAANGCALADEIYPQISGTTDEALSFNDHYAEIEEEQDLTGFDRHLSQLGQAMEERFELEDKLINNLYQRHL</sequence>
<dbReference type="NCBIfam" id="NF008723">
    <property type="entry name" value="PRK11718.1"/>
    <property type="match status" value="1"/>
</dbReference>
<keyword evidence="5" id="KW-1185">Reference proteome</keyword>
<dbReference type="InterPro" id="IPR007448">
    <property type="entry name" value="Sigma70_reg_Rsd_AlgQ"/>
</dbReference>
<keyword evidence="2 3" id="KW-0804">Transcription</keyword>
<evidence type="ECO:0000256" key="1">
    <source>
        <dbReference type="ARBA" id="ARBA00023015"/>
    </source>
</evidence>
<dbReference type="Pfam" id="PF04353">
    <property type="entry name" value="Rsd_AlgQ"/>
    <property type="match status" value="1"/>
</dbReference>
<evidence type="ECO:0000313" key="4">
    <source>
        <dbReference type="EMBL" id="MBN7823722.1"/>
    </source>
</evidence>
<name>A0A939DJZ0_9ALTE</name>
<dbReference type="AlphaFoldDB" id="A0A939DJZ0"/>
<evidence type="ECO:0000313" key="5">
    <source>
        <dbReference type="Proteomes" id="UP000664654"/>
    </source>
</evidence>
<comment type="similarity">
    <text evidence="3">Belongs to the Rsd/AlgQ family.</text>
</comment>
<accession>A0A939DJZ0</accession>
<reference evidence="4" key="1">
    <citation type="submission" date="2021-03" db="EMBL/GenBank/DDBJ databases">
        <title>novel species isolated from a fishpond in China.</title>
        <authorList>
            <person name="Lu H."/>
            <person name="Cai Z."/>
        </authorList>
    </citation>
    <scope>NUCLEOTIDE SEQUENCE</scope>
    <source>
        <strain evidence="4">JCM 30855</strain>
    </source>
</reference>
<organism evidence="4 5">
    <name type="scientific">Bowmanella dokdonensis</name>
    <dbReference type="NCBI Taxonomy" id="751969"/>
    <lineage>
        <taxon>Bacteria</taxon>
        <taxon>Pseudomonadati</taxon>
        <taxon>Pseudomonadota</taxon>
        <taxon>Gammaproteobacteria</taxon>
        <taxon>Alteromonadales</taxon>
        <taxon>Alteromonadaceae</taxon>
        <taxon>Bowmanella</taxon>
    </lineage>
</organism>
<gene>
    <name evidence="4" type="primary">rsd</name>
    <name evidence="4" type="ORF">J0A66_00660</name>
</gene>